<dbReference type="InterPro" id="IPR008395">
    <property type="entry name" value="Agenet-like_dom"/>
</dbReference>
<feature type="domain" description="Agenet" evidence="1">
    <location>
        <begin position="84"/>
        <end position="141"/>
    </location>
</feature>
<dbReference type="PANTHER" id="PTHR31917">
    <property type="entry name" value="AGENET DOMAIN-CONTAINING PROTEIN-RELATED"/>
    <property type="match status" value="1"/>
</dbReference>
<proteinExistence type="predicted"/>
<dbReference type="InterPro" id="IPR014002">
    <property type="entry name" value="Agenet_dom_plant"/>
</dbReference>
<dbReference type="CDD" id="cd20406">
    <property type="entry name" value="Tudor_Agenet_AtDUF_rpt2_4"/>
    <property type="match status" value="1"/>
</dbReference>
<protein>
    <submittedName>
        <fullName evidence="2">Agenet domain containing protein</fullName>
    </submittedName>
</protein>
<name>A0AAD7VMT2_QUISA</name>
<dbReference type="SMART" id="SM00743">
    <property type="entry name" value="Agenet"/>
    <property type="match status" value="2"/>
</dbReference>
<organism evidence="2 3">
    <name type="scientific">Quillaja saponaria</name>
    <name type="common">Soap bark tree</name>
    <dbReference type="NCBI Taxonomy" id="32244"/>
    <lineage>
        <taxon>Eukaryota</taxon>
        <taxon>Viridiplantae</taxon>
        <taxon>Streptophyta</taxon>
        <taxon>Embryophyta</taxon>
        <taxon>Tracheophyta</taxon>
        <taxon>Spermatophyta</taxon>
        <taxon>Magnoliopsida</taxon>
        <taxon>eudicotyledons</taxon>
        <taxon>Gunneridae</taxon>
        <taxon>Pentapetalae</taxon>
        <taxon>rosids</taxon>
        <taxon>fabids</taxon>
        <taxon>Fabales</taxon>
        <taxon>Quillajaceae</taxon>
        <taxon>Quillaja</taxon>
    </lineage>
</organism>
<comment type="caution">
    <text evidence="2">The sequence shown here is derived from an EMBL/GenBank/DDBJ whole genome shotgun (WGS) entry which is preliminary data.</text>
</comment>
<dbReference type="PANTHER" id="PTHR31917:SF148">
    <property type="entry name" value="DUF724 DOMAIN-CONTAINING PROTEIN 2"/>
    <property type="match status" value="1"/>
</dbReference>
<dbReference type="AlphaFoldDB" id="A0AAD7VMT2"/>
<dbReference type="Gene3D" id="2.30.30.140">
    <property type="match status" value="1"/>
</dbReference>
<feature type="domain" description="Agenet" evidence="1">
    <location>
        <begin position="10"/>
        <end position="80"/>
    </location>
</feature>
<evidence type="ECO:0000313" key="3">
    <source>
        <dbReference type="Proteomes" id="UP001163823"/>
    </source>
</evidence>
<sequence>MRSPLPLKKMEFERGDKVEVCSQEDGFLGSYYEARIISNLRNKRGLYVVQYKNLLEDDESGPLIETVYSKEIRPLPPNITNNTDGFSLFDWVDAFDNDGWWVGRITERKPDSDYYTVYFAYFGVEIAYPVSTLRIHQEWFKGKWVKAKF</sequence>
<dbReference type="CDD" id="cd20405">
    <property type="entry name" value="Tudor_Agenet_AtDUF_rpt1_3"/>
    <property type="match status" value="1"/>
</dbReference>
<reference evidence="2 3" key="1">
    <citation type="journal article" date="2023" name="Science">
        <title>Elucidation of the pathway for biosynthesis of saponin adjuvants from the soapbark tree.</title>
        <authorList>
            <person name="Reed J."/>
            <person name="Orme A."/>
            <person name="El-Demerdash A."/>
            <person name="Owen C."/>
            <person name="Martin L.B.B."/>
            <person name="Misra R.C."/>
            <person name="Kikuchi S."/>
            <person name="Rejzek M."/>
            <person name="Martin A.C."/>
            <person name="Harkess A."/>
            <person name="Leebens-Mack J."/>
            <person name="Louveau T."/>
            <person name="Stephenson M.J."/>
            <person name="Osbourn A."/>
        </authorList>
    </citation>
    <scope>NUCLEOTIDE SEQUENCE [LARGE SCALE GENOMIC DNA]</scope>
    <source>
        <strain evidence="2">S10</strain>
    </source>
</reference>
<keyword evidence="3" id="KW-1185">Reference proteome</keyword>
<dbReference type="Pfam" id="PF05641">
    <property type="entry name" value="Agenet"/>
    <property type="match status" value="1"/>
</dbReference>
<dbReference type="KEGG" id="qsa:O6P43_000821"/>
<accession>A0AAD7VMT2</accession>
<dbReference type="EMBL" id="JARAOO010000001">
    <property type="protein sequence ID" value="KAJ7981577.1"/>
    <property type="molecule type" value="Genomic_DNA"/>
</dbReference>
<gene>
    <name evidence="2" type="ORF">O6P43_000821</name>
</gene>
<evidence type="ECO:0000259" key="1">
    <source>
        <dbReference type="SMART" id="SM00743"/>
    </source>
</evidence>
<dbReference type="Proteomes" id="UP001163823">
    <property type="component" value="Chromosome 1"/>
</dbReference>
<evidence type="ECO:0000313" key="2">
    <source>
        <dbReference type="EMBL" id="KAJ7981577.1"/>
    </source>
</evidence>